<dbReference type="VEuPathDB" id="FungiDB:GWK60_H08855"/>
<dbReference type="GO" id="GO:0009272">
    <property type="term" value="P:fungal-type cell wall biogenesis"/>
    <property type="evidence" value="ECO:0007669"/>
    <property type="project" value="TreeGrafter"/>
</dbReference>
<feature type="transmembrane region" description="Helical" evidence="8">
    <location>
        <begin position="359"/>
        <end position="380"/>
    </location>
</feature>
<name>A0A0W0D910_CANGB</name>
<evidence type="ECO:0000259" key="10">
    <source>
        <dbReference type="SMART" id="SM01320"/>
    </source>
</evidence>
<dbReference type="Proteomes" id="UP000054886">
    <property type="component" value="Unassembled WGS sequence"/>
</dbReference>
<evidence type="ECO:0000313" key="11">
    <source>
        <dbReference type="EMBL" id="KTB04650.1"/>
    </source>
</evidence>
<dbReference type="VEuPathDB" id="FungiDB:GVI51_H08789"/>
<feature type="compositionally biased region" description="Low complexity" evidence="7">
    <location>
        <begin position="679"/>
        <end position="688"/>
    </location>
</feature>
<feature type="transmembrane region" description="Helical" evidence="8">
    <location>
        <begin position="455"/>
        <end position="476"/>
    </location>
</feature>
<feature type="chain" id="PRO_5043769468" evidence="9">
    <location>
        <begin position="17"/>
        <end position="806"/>
    </location>
</feature>
<reference evidence="11 12" key="1">
    <citation type="submission" date="2015-10" db="EMBL/GenBank/DDBJ databases">
        <title>Draft genomes sequences of Candida glabrata isolates 1A, 1B, 2A, 2B, 3A and 3B.</title>
        <authorList>
            <person name="Haavelsrud O.E."/>
            <person name="Gaustad P."/>
        </authorList>
    </citation>
    <scope>NUCLEOTIDE SEQUENCE [LARGE SCALE GENOMIC DNA]</scope>
    <source>
        <strain evidence="11">910700640</strain>
    </source>
</reference>
<dbReference type="EMBL" id="LLZZ01000116">
    <property type="protein sequence ID" value="KTB04650.1"/>
    <property type="molecule type" value="Genomic_DNA"/>
</dbReference>
<dbReference type="VEuPathDB" id="FungiDB:CAGL0H08888g"/>
<dbReference type="GO" id="GO:0005783">
    <property type="term" value="C:endoplasmic reticulum"/>
    <property type="evidence" value="ECO:0007669"/>
    <property type="project" value="EnsemblFungi"/>
</dbReference>
<evidence type="ECO:0000256" key="8">
    <source>
        <dbReference type="SAM" id="Phobius"/>
    </source>
</evidence>
<evidence type="ECO:0000256" key="4">
    <source>
        <dbReference type="ARBA" id="ARBA00022729"/>
    </source>
</evidence>
<comment type="similarity">
    <text evidence="2">Belongs to the transient receptor potential (TRP) ion channel family.</text>
</comment>
<dbReference type="InterPro" id="IPR010308">
    <property type="entry name" value="TRP_C"/>
</dbReference>
<dbReference type="OrthoDB" id="5212126at2759"/>
<accession>A0A0W0D910</accession>
<dbReference type="GO" id="GO:0055085">
    <property type="term" value="P:transmembrane transport"/>
    <property type="evidence" value="ECO:0007669"/>
    <property type="project" value="TreeGrafter"/>
</dbReference>
<dbReference type="InterPro" id="IPR032800">
    <property type="entry name" value="TRP_N"/>
</dbReference>
<dbReference type="Pfam" id="PF06011">
    <property type="entry name" value="TRP"/>
    <property type="match status" value="1"/>
</dbReference>
<feature type="transmembrane region" description="Helical" evidence="8">
    <location>
        <begin position="543"/>
        <end position="572"/>
    </location>
</feature>
<dbReference type="SMART" id="SM01320">
    <property type="entry name" value="TRP_N"/>
    <property type="match status" value="1"/>
</dbReference>
<evidence type="ECO:0000256" key="5">
    <source>
        <dbReference type="ARBA" id="ARBA00022989"/>
    </source>
</evidence>
<keyword evidence="6 8" id="KW-0472">Membrane</keyword>
<feature type="transmembrane region" description="Helical" evidence="8">
    <location>
        <begin position="511"/>
        <end position="531"/>
    </location>
</feature>
<keyword evidence="5 8" id="KW-1133">Transmembrane helix</keyword>
<evidence type="ECO:0000256" key="2">
    <source>
        <dbReference type="ARBA" id="ARBA00010642"/>
    </source>
</evidence>
<feature type="region of interest" description="Disordered" evidence="7">
    <location>
        <begin position="716"/>
        <end position="776"/>
    </location>
</feature>
<organism evidence="11 12">
    <name type="scientific">Candida glabrata</name>
    <name type="common">Yeast</name>
    <name type="synonym">Torulopsis glabrata</name>
    <dbReference type="NCBI Taxonomy" id="5478"/>
    <lineage>
        <taxon>Eukaryota</taxon>
        <taxon>Fungi</taxon>
        <taxon>Dikarya</taxon>
        <taxon>Ascomycota</taxon>
        <taxon>Saccharomycotina</taxon>
        <taxon>Saccharomycetes</taxon>
        <taxon>Saccharomycetales</taxon>
        <taxon>Saccharomycetaceae</taxon>
        <taxon>Nakaseomyces</taxon>
    </lineage>
</organism>
<gene>
    <name evidence="11" type="ORF">AO440_002276</name>
</gene>
<sequence length="806" mass="92151">MLWCWLFMLLFGEAFAKRSLYATSLVTCMENSQLQANSFDVKFNPDDRSLFYNLDMTTSINSYVYALIDVYAYGFKIITKEVDLCNINWKQFCPVHPGNIQIESIQYISEEYVNEIPGIAYHVPDIDAFAKVRIYSPENQYLACVQVFFSNGKTVSQTAIKWVSAVIAGIGLLLSATLSTFGNSRAASHISANTMLLFLYFQSVVVVCMQHVHRVPPIAAAWTENLVWSMGLIRVTFMQKIFRWYVQSTGGTPDLYLTSKTQSVLTQRAIDYIRSSTVYKRAEEVLYGNQNTMIFRGIKRLGYQMKIEPTSIVPTGFTFFVLCGYLLAGVIIAAKYAIELCIRAGWMDKRRFFEFRQNWRLILKGAILRYIYIGFVQLTILSFWEFTQRDSAAVIVIACLFVVLSCGLMLWSIFRTYHYGQKSIRLYNNPAALLYGDEYVLHKYGFFYTMFSAKFYWWNGVLLSYLFLKSLFVGFAQASGKTQALAIFIFDFFYTIAIIRYKPYLDKPTNVMNILICVVTSINSFLFMFFSDLFKQGYQVSAVMGWVFFILNAAFSLILLLMILTFTLLMVFSKNPDLRFKPAKDDRASFQKTGLTNPFEDSPYSGDNMGSPSTFSSESPYNEKKKNRKYTAADELLALGNVAEDHDNWEDQIHNEKPEAQNGLMSPFMDVSEAGFMDNSSNSNTSASENEKKDMPQRKVSFPGKIMRALSLRGYKDNYNEPKSSINKKAVLPDRNVEGTLDPSSNHDGFYDGDNDFEREHTNPFDSDPENAFSTPDANLGRFDTDVETESFTFSLNRNSNNNNMQ</sequence>
<protein>
    <submittedName>
        <fullName evidence="11">Flavin carrier protein 1</fullName>
    </submittedName>
</protein>
<feature type="domain" description="ML-like" evidence="10">
    <location>
        <begin position="18"/>
        <end position="156"/>
    </location>
</feature>
<keyword evidence="4 9" id="KW-0732">Signal</keyword>
<evidence type="ECO:0000256" key="6">
    <source>
        <dbReference type="ARBA" id="ARBA00023136"/>
    </source>
</evidence>
<dbReference type="PANTHER" id="PTHR31145">
    <property type="entry name" value="INTEGRAL MEMBRANE PROTEIN (AFU_ORTHOLOGUE AFUA_7G01610)"/>
    <property type="match status" value="1"/>
</dbReference>
<evidence type="ECO:0000256" key="9">
    <source>
        <dbReference type="SAM" id="SignalP"/>
    </source>
</evidence>
<dbReference type="GO" id="GO:0016020">
    <property type="term" value="C:membrane"/>
    <property type="evidence" value="ECO:0007669"/>
    <property type="project" value="UniProtKB-SubCell"/>
</dbReference>
<evidence type="ECO:0000256" key="7">
    <source>
        <dbReference type="SAM" id="MobiDB-lite"/>
    </source>
</evidence>
<keyword evidence="3 8" id="KW-0812">Transmembrane</keyword>
<dbReference type="AlphaFoldDB" id="A0A0W0D910"/>
<feature type="compositionally biased region" description="Polar residues" evidence="7">
    <location>
        <begin position="608"/>
        <end position="620"/>
    </location>
</feature>
<feature type="transmembrane region" description="Helical" evidence="8">
    <location>
        <begin position="392"/>
        <end position="414"/>
    </location>
</feature>
<evidence type="ECO:0000313" key="12">
    <source>
        <dbReference type="Proteomes" id="UP000054886"/>
    </source>
</evidence>
<evidence type="ECO:0000256" key="3">
    <source>
        <dbReference type="ARBA" id="ARBA00022692"/>
    </source>
</evidence>
<feature type="transmembrane region" description="Helical" evidence="8">
    <location>
        <begin position="317"/>
        <end position="338"/>
    </location>
</feature>
<dbReference type="InterPro" id="IPR040241">
    <property type="entry name" value="TRP_Flc/Pkd2-like"/>
</dbReference>
<dbReference type="Pfam" id="PF14558">
    <property type="entry name" value="TRP_N"/>
    <property type="match status" value="1"/>
</dbReference>
<feature type="region of interest" description="Disordered" evidence="7">
    <location>
        <begin position="591"/>
        <end position="623"/>
    </location>
</feature>
<feature type="transmembrane region" description="Helical" evidence="8">
    <location>
        <begin position="482"/>
        <end position="499"/>
    </location>
</feature>
<evidence type="ECO:0000256" key="1">
    <source>
        <dbReference type="ARBA" id="ARBA00004141"/>
    </source>
</evidence>
<comment type="caution">
    <text evidence="11">The sequence shown here is derived from an EMBL/GenBank/DDBJ whole genome shotgun (WGS) entry which is preliminary data.</text>
</comment>
<dbReference type="GO" id="GO:0030148">
    <property type="term" value="P:sphingolipid biosynthetic process"/>
    <property type="evidence" value="ECO:0007669"/>
    <property type="project" value="EnsemblFungi"/>
</dbReference>
<dbReference type="PANTHER" id="PTHR31145:SF4">
    <property type="entry name" value="FLAVIN CARRIER PROTEIN 1-RELATED"/>
    <property type="match status" value="1"/>
</dbReference>
<feature type="signal peptide" evidence="9">
    <location>
        <begin position="1"/>
        <end position="16"/>
    </location>
</feature>
<feature type="region of interest" description="Disordered" evidence="7">
    <location>
        <begin position="673"/>
        <end position="704"/>
    </location>
</feature>
<proteinExistence type="inferred from homology"/>
<comment type="subcellular location">
    <subcellularLocation>
        <location evidence="1">Membrane</location>
        <topology evidence="1">Multi-pass membrane protein</topology>
    </subcellularLocation>
</comment>
<dbReference type="VEuPathDB" id="FungiDB:B1J91_H08888g"/>